<dbReference type="PANTHER" id="PTHR10900:SF77">
    <property type="entry name" value="FI19380P1"/>
    <property type="match status" value="1"/>
</dbReference>
<evidence type="ECO:0000256" key="1">
    <source>
        <dbReference type="SAM" id="MobiDB-lite"/>
    </source>
</evidence>
<reference evidence="5" key="1">
    <citation type="journal article" date="2019" name="Int. J. Syst. Evol. Microbiol.">
        <title>The Global Catalogue of Microorganisms (GCM) 10K type strain sequencing project: providing services to taxonomists for standard genome sequencing and annotation.</title>
        <authorList>
            <consortium name="The Broad Institute Genomics Platform"/>
            <consortium name="The Broad Institute Genome Sequencing Center for Infectious Disease"/>
            <person name="Wu L."/>
            <person name="Ma J."/>
        </authorList>
    </citation>
    <scope>NUCLEOTIDE SEQUENCE [LARGE SCALE GENOMIC DNA]</scope>
    <source>
        <strain evidence="5">CCUG 49560</strain>
    </source>
</reference>
<dbReference type="EMBL" id="JBHSFN010000003">
    <property type="protein sequence ID" value="MFC4585810.1"/>
    <property type="molecule type" value="Genomic_DNA"/>
</dbReference>
<gene>
    <name evidence="4" type="ORF">ACFO8L_06995</name>
</gene>
<feature type="domain" description="FAS1" evidence="3">
    <location>
        <begin position="75"/>
        <end position="204"/>
    </location>
</feature>
<feature type="compositionally biased region" description="Low complexity" evidence="1">
    <location>
        <begin position="29"/>
        <end position="54"/>
    </location>
</feature>
<name>A0ABV9E8G9_9ACTN</name>
<dbReference type="RefSeq" id="WP_262841205.1">
    <property type="nucleotide sequence ID" value="NZ_JANZYP010000004.1"/>
</dbReference>
<dbReference type="PROSITE" id="PS50213">
    <property type="entry name" value="FAS1"/>
    <property type="match status" value="1"/>
</dbReference>
<feature type="region of interest" description="Disordered" evidence="1">
    <location>
        <begin position="29"/>
        <end position="75"/>
    </location>
</feature>
<dbReference type="Pfam" id="PF02469">
    <property type="entry name" value="Fasciclin"/>
    <property type="match status" value="1"/>
</dbReference>
<dbReference type="InterPro" id="IPR000782">
    <property type="entry name" value="FAS1_domain"/>
</dbReference>
<keyword evidence="2" id="KW-0732">Signal</keyword>
<dbReference type="Proteomes" id="UP001595891">
    <property type="component" value="Unassembled WGS sequence"/>
</dbReference>
<dbReference type="Gene3D" id="2.30.180.10">
    <property type="entry name" value="FAS1 domain"/>
    <property type="match status" value="1"/>
</dbReference>
<dbReference type="InterPro" id="IPR036378">
    <property type="entry name" value="FAS1_dom_sf"/>
</dbReference>
<keyword evidence="5" id="KW-1185">Reference proteome</keyword>
<evidence type="ECO:0000259" key="3">
    <source>
        <dbReference type="PROSITE" id="PS50213"/>
    </source>
</evidence>
<proteinExistence type="predicted"/>
<dbReference type="SUPFAM" id="SSF82153">
    <property type="entry name" value="FAS1 domain"/>
    <property type="match status" value="1"/>
</dbReference>
<evidence type="ECO:0000256" key="2">
    <source>
        <dbReference type="SAM" id="SignalP"/>
    </source>
</evidence>
<feature type="chain" id="PRO_5045888544" evidence="2">
    <location>
        <begin position="24"/>
        <end position="208"/>
    </location>
</feature>
<dbReference type="InterPro" id="IPR050904">
    <property type="entry name" value="Adhesion/Biosynth-related"/>
</dbReference>
<evidence type="ECO:0000313" key="5">
    <source>
        <dbReference type="Proteomes" id="UP001595891"/>
    </source>
</evidence>
<dbReference type="SMART" id="SM00554">
    <property type="entry name" value="FAS1"/>
    <property type="match status" value="1"/>
</dbReference>
<protein>
    <submittedName>
        <fullName evidence="4">Fasciclin domain-containing protein</fullName>
    </submittedName>
</protein>
<comment type="caution">
    <text evidence="4">The sequence shown here is derived from an EMBL/GenBank/DDBJ whole genome shotgun (WGS) entry which is preliminary data.</text>
</comment>
<feature type="signal peptide" evidence="2">
    <location>
        <begin position="1"/>
        <end position="23"/>
    </location>
</feature>
<organism evidence="4 5">
    <name type="scientific">Sphaerisporangium corydalis</name>
    <dbReference type="NCBI Taxonomy" id="1441875"/>
    <lineage>
        <taxon>Bacteria</taxon>
        <taxon>Bacillati</taxon>
        <taxon>Actinomycetota</taxon>
        <taxon>Actinomycetes</taxon>
        <taxon>Streptosporangiales</taxon>
        <taxon>Streptosporangiaceae</taxon>
        <taxon>Sphaerisporangium</taxon>
    </lineage>
</organism>
<sequence>MNTRLLAFPVVAAMSLAAAYGTAAGALTSGTGAMTPETARTSDPSTSASPTSSPIGKGCSALPQSGPGSPGEIANEPVATAASHIPDLSTLVDAAKKAGLVDTLNSAKDITIFAPSNAAFDKIPKDQLDKLLANKGELTKILTYHVVQGRKTPADLEKGDVATVEGAKVATKRDGDTVKIGGAEVLCGDLQTQNATVYVIDSVLKPGA</sequence>
<accession>A0ABV9E8G9</accession>
<evidence type="ECO:0000313" key="4">
    <source>
        <dbReference type="EMBL" id="MFC4585810.1"/>
    </source>
</evidence>
<dbReference type="PANTHER" id="PTHR10900">
    <property type="entry name" value="PERIOSTIN-RELATED"/>
    <property type="match status" value="1"/>
</dbReference>